<feature type="domain" description="Reverse transcriptase" evidence="2">
    <location>
        <begin position="1"/>
        <end position="261"/>
    </location>
</feature>
<dbReference type="InterPro" id="IPR051083">
    <property type="entry name" value="GrpII_Intron_Splice-Mob/Def"/>
</dbReference>
<organism evidence="3 4">
    <name type="scientific">Legionella beliardensis</name>
    <dbReference type="NCBI Taxonomy" id="91822"/>
    <lineage>
        <taxon>Bacteria</taxon>
        <taxon>Pseudomonadati</taxon>
        <taxon>Pseudomonadota</taxon>
        <taxon>Gammaproteobacteria</taxon>
        <taxon>Legionellales</taxon>
        <taxon>Legionellaceae</taxon>
        <taxon>Legionella</taxon>
    </lineage>
</organism>
<dbReference type="PANTHER" id="PTHR34047">
    <property type="entry name" value="NUCLEAR INTRON MATURASE 1, MITOCHONDRIAL-RELATED"/>
    <property type="match status" value="1"/>
</dbReference>
<dbReference type="Pfam" id="PF00078">
    <property type="entry name" value="RVT_1"/>
    <property type="match status" value="1"/>
</dbReference>
<sequence length="349" mass="40430">MSTRGKALFTSIYRQKQHLNHNHDIHFLARDLDSWLLEAICTLVRGTYNPHHLKRYYFKDERVDQLHLTDRILQHLLLKQLKPTFPYITNPNCLHLHGPNGVKLATSRLQEVLKSKQYPFVMRLDIKSYYKSISHCLLLKDIEHYFDDPKVQFMLTNIIKNPIDTPWGTINPDNGISLRGPLSQLFSALYLKPLDDALTQTEVFYLRYQDDLIVLCKSKRQLNRCKQKVMGILKERKLSLSRKKSRIGLVSREYHFLGVNYLETQPQDNTRNACASDNCSNTIYSGGSAYRTHQCPAQPPHTLEHFEKHVRPLSQWSPMGLLPKRSKTTCLDGVPGGQKQMLNGLISSY</sequence>
<dbReference type="RefSeq" id="WP_115304339.1">
    <property type="nucleotide sequence ID" value="NZ_CAAAHO010000020.1"/>
</dbReference>
<accession>A0A378JYA5</accession>
<dbReference type="InterPro" id="IPR043128">
    <property type="entry name" value="Rev_trsase/Diguanyl_cyclase"/>
</dbReference>
<evidence type="ECO:0000259" key="2">
    <source>
        <dbReference type="PROSITE" id="PS50878"/>
    </source>
</evidence>
<dbReference type="PANTHER" id="PTHR34047:SF8">
    <property type="entry name" value="PROTEIN YKFC"/>
    <property type="match status" value="1"/>
</dbReference>
<dbReference type="PROSITE" id="PS50878">
    <property type="entry name" value="RT_POL"/>
    <property type="match status" value="1"/>
</dbReference>
<keyword evidence="3" id="KW-0808">Transferase</keyword>
<comment type="similarity">
    <text evidence="1">Belongs to the bacterial reverse transcriptase family.</text>
</comment>
<proteinExistence type="inferred from homology"/>
<dbReference type="InterPro" id="IPR000477">
    <property type="entry name" value="RT_dom"/>
</dbReference>
<dbReference type="SUPFAM" id="SSF56672">
    <property type="entry name" value="DNA/RNA polymerases"/>
    <property type="match status" value="1"/>
</dbReference>
<keyword evidence="3" id="KW-0695">RNA-directed DNA polymerase</keyword>
<dbReference type="OrthoDB" id="5636447at2"/>
<dbReference type="Proteomes" id="UP000254968">
    <property type="component" value="Unassembled WGS sequence"/>
</dbReference>
<dbReference type="Gene3D" id="3.30.70.270">
    <property type="match status" value="1"/>
</dbReference>
<dbReference type="AlphaFoldDB" id="A0A378JYA5"/>
<keyword evidence="3" id="KW-0548">Nucleotidyltransferase</keyword>
<evidence type="ECO:0000313" key="3">
    <source>
        <dbReference type="EMBL" id="STX55732.1"/>
    </source>
</evidence>
<reference evidence="3 4" key="1">
    <citation type="submission" date="2018-06" db="EMBL/GenBank/DDBJ databases">
        <authorList>
            <consortium name="Pathogen Informatics"/>
            <person name="Doyle S."/>
        </authorList>
    </citation>
    <scope>NUCLEOTIDE SEQUENCE [LARGE SCALE GENOMIC DNA]</scope>
    <source>
        <strain evidence="3 4">NCTC13315</strain>
    </source>
</reference>
<dbReference type="GO" id="GO:0003964">
    <property type="term" value="F:RNA-directed DNA polymerase activity"/>
    <property type="evidence" value="ECO:0007669"/>
    <property type="project" value="UniProtKB-KW"/>
</dbReference>
<dbReference type="InterPro" id="IPR043502">
    <property type="entry name" value="DNA/RNA_pol_sf"/>
</dbReference>
<keyword evidence="4" id="KW-1185">Reference proteome</keyword>
<protein>
    <submittedName>
        <fullName evidence="3">Reverse transcriptase (RNA-dependent DNA polymerase)</fullName>
    </submittedName>
</protein>
<gene>
    <name evidence="3" type="ORF">NCTC13315_03102</name>
</gene>
<evidence type="ECO:0000313" key="4">
    <source>
        <dbReference type="Proteomes" id="UP000254968"/>
    </source>
</evidence>
<evidence type="ECO:0000256" key="1">
    <source>
        <dbReference type="ARBA" id="ARBA00034120"/>
    </source>
</evidence>
<dbReference type="EMBL" id="UGNV01000005">
    <property type="protein sequence ID" value="STX55732.1"/>
    <property type="molecule type" value="Genomic_DNA"/>
</dbReference>
<name>A0A378JYA5_9GAMM</name>